<dbReference type="RefSeq" id="WP_161023978.1">
    <property type="nucleotide sequence ID" value="NZ_WWCJ01000001.1"/>
</dbReference>
<dbReference type="Gene3D" id="3.30.2010.10">
    <property type="entry name" value="Metalloproteases ('zincins'), catalytic domain"/>
    <property type="match status" value="1"/>
</dbReference>
<keyword evidence="6 9" id="KW-0482">Metalloprotease</keyword>
<evidence type="ECO:0000313" key="9">
    <source>
        <dbReference type="EMBL" id="MYN00739.1"/>
    </source>
</evidence>
<evidence type="ECO:0000256" key="1">
    <source>
        <dbReference type="ARBA" id="ARBA00001947"/>
    </source>
</evidence>
<dbReference type="InterPro" id="IPR001915">
    <property type="entry name" value="Peptidase_M48"/>
</dbReference>
<dbReference type="Gene3D" id="1.25.40.10">
    <property type="entry name" value="Tetratricopeptide repeat domain"/>
    <property type="match status" value="1"/>
</dbReference>
<evidence type="ECO:0000256" key="3">
    <source>
        <dbReference type="ARBA" id="ARBA00022723"/>
    </source>
</evidence>
<reference evidence="9 10" key="1">
    <citation type="submission" date="2019-12" db="EMBL/GenBank/DDBJ databases">
        <title>Novel species isolated from a subtropical stream in China.</title>
        <authorList>
            <person name="Lu H."/>
        </authorList>
    </citation>
    <scope>NUCLEOTIDE SEQUENCE [LARGE SCALE GENOMIC DNA]</scope>
    <source>
        <strain evidence="9 10">DS3</strain>
    </source>
</reference>
<evidence type="ECO:0000256" key="7">
    <source>
        <dbReference type="SAM" id="MobiDB-lite"/>
    </source>
</evidence>
<organism evidence="9 10">
    <name type="scientific">Pseudoduganella guangdongensis</name>
    <dbReference type="NCBI Taxonomy" id="2692179"/>
    <lineage>
        <taxon>Bacteria</taxon>
        <taxon>Pseudomonadati</taxon>
        <taxon>Pseudomonadota</taxon>
        <taxon>Betaproteobacteria</taxon>
        <taxon>Burkholderiales</taxon>
        <taxon>Oxalobacteraceae</taxon>
        <taxon>Telluria group</taxon>
        <taxon>Pseudoduganella</taxon>
    </lineage>
</organism>
<comment type="cofactor">
    <cofactor evidence="1">
        <name>Zn(2+)</name>
        <dbReference type="ChEBI" id="CHEBI:29105"/>
    </cofactor>
</comment>
<accession>A0A6N9HBA1</accession>
<evidence type="ECO:0000256" key="6">
    <source>
        <dbReference type="ARBA" id="ARBA00023049"/>
    </source>
</evidence>
<dbReference type="PANTHER" id="PTHR22726">
    <property type="entry name" value="METALLOENDOPEPTIDASE OMA1"/>
    <property type="match status" value="1"/>
</dbReference>
<dbReference type="GO" id="GO:0046872">
    <property type="term" value="F:metal ion binding"/>
    <property type="evidence" value="ECO:0007669"/>
    <property type="project" value="UniProtKB-KW"/>
</dbReference>
<feature type="compositionally biased region" description="Low complexity" evidence="7">
    <location>
        <begin position="1"/>
        <end position="13"/>
    </location>
</feature>
<dbReference type="SUPFAM" id="SSF48452">
    <property type="entry name" value="TPR-like"/>
    <property type="match status" value="1"/>
</dbReference>
<comment type="caution">
    <text evidence="9">The sequence shown here is derived from an EMBL/GenBank/DDBJ whole genome shotgun (WGS) entry which is preliminary data.</text>
</comment>
<dbReference type="CDD" id="cd07333">
    <property type="entry name" value="M48C_bepA_like"/>
    <property type="match status" value="1"/>
</dbReference>
<dbReference type="GO" id="GO:0051603">
    <property type="term" value="P:proteolysis involved in protein catabolic process"/>
    <property type="evidence" value="ECO:0007669"/>
    <property type="project" value="TreeGrafter"/>
</dbReference>
<evidence type="ECO:0000259" key="8">
    <source>
        <dbReference type="Pfam" id="PF01435"/>
    </source>
</evidence>
<keyword evidence="10" id="KW-1185">Reference proteome</keyword>
<dbReference type="InterPro" id="IPR011990">
    <property type="entry name" value="TPR-like_helical_dom_sf"/>
</dbReference>
<proteinExistence type="predicted"/>
<name>A0A6N9HBA1_9BURK</name>
<keyword evidence="4" id="KW-0378">Hydrolase</keyword>
<gene>
    <name evidence="9" type="ORF">GTP41_01365</name>
</gene>
<dbReference type="EMBL" id="WWCJ01000001">
    <property type="protein sequence ID" value="MYN00739.1"/>
    <property type="molecule type" value="Genomic_DNA"/>
</dbReference>
<protein>
    <submittedName>
        <fullName evidence="9">M48 family metalloprotease</fullName>
    </submittedName>
</protein>
<evidence type="ECO:0000256" key="2">
    <source>
        <dbReference type="ARBA" id="ARBA00022670"/>
    </source>
</evidence>
<keyword evidence="2 9" id="KW-0645">Protease</keyword>
<keyword evidence="3" id="KW-0479">Metal-binding</keyword>
<dbReference type="Proteomes" id="UP000448575">
    <property type="component" value="Unassembled WGS sequence"/>
</dbReference>
<dbReference type="InterPro" id="IPR051156">
    <property type="entry name" value="Mito/Outer_Membr_Metalloprot"/>
</dbReference>
<dbReference type="PANTHER" id="PTHR22726:SF1">
    <property type="entry name" value="METALLOENDOPEPTIDASE OMA1, MITOCHONDRIAL"/>
    <property type="match status" value="1"/>
</dbReference>
<dbReference type="AlphaFoldDB" id="A0A6N9HBA1"/>
<dbReference type="GO" id="GO:0004222">
    <property type="term" value="F:metalloendopeptidase activity"/>
    <property type="evidence" value="ECO:0007669"/>
    <property type="project" value="InterPro"/>
</dbReference>
<dbReference type="Pfam" id="PF01435">
    <property type="entry name" value="Peptidase_M48"/>
    <property type="match status" value="1"/>
</dbReference>
<keyword evidence="5" id="KW-0862">Zinc</keyword>
<evidence type="ECO:0000256" key="4">
    <source>
        <dbReference type="ARBA" id="ARBA00022801"/>
    </source>
</evidence>
<feature type="domain" description="Peptidase M48" evidence="8">
    <location>
        <begin position="80"/>
        <end position="246"/>
    </location>
</feature>
<evidence type="ECO:0000256" key="5">
    <source>
        <dbReference type="ARBA" id="ARBA00022833"/>
    </source>
</evidence>
<sequence length="499" mass="55154">MAAPAGQAQQQQPDLPTLGDASREDLSPVMEKRLGEEIMQGLRFERDYLDDPPIIEYLNAFGSKLVDARPGARGDANLDYYFFAIRDKNLNAFAMPGGYIGVHSALLLAAQTESELASVLSHEIGHVAQRHIARQLGAQKNDALIPLAAMLLAALAAKSSPDAAMGVFMGGQGLAIQRQLNFGRDAEREADRIGFQIMNAAGYDASGMVAFFQRMQNSTRLYSDLMPPWLMSHPLTTERIADIQARIREQVYRPRVDGMDFHLIRARARVLQDSSSKGLSESEAVFRNQLTQPGRQNVAAGQYGLAMLALKRSEYGAAQEWLDKARATIDKPPMAGAFSTPIPKGISDSALAYMSLEIKLAQEDKPETIAAAIEEAKAAQARFPLSRGIVWQYADAMIKGGKYEDAARFLRDQLQMYRREPELHDYMAQAYAKQGKIALQHISLAESYVLLGGVLAALDQLALARKAPDATYYDQSVIDARERELQAKRREMMGDKKKE</sequence>
<feature type="region of interest" description="Disordered" evidence="7">
    <location>
        <begin position="1"/>
        <end position="24"/>
    </location>
</feature>
<evidence type="ECO:0000313" key="10">
    <source>
        <dbReference type="Proteomes" id="UP000448575"/>
    </source>
</evidence>
<dbReference type="GO" id="GO:0016020">
    <property type="term" value="C:membrane"/>
    <property type="evidence" value="ECO:0007669"/>
    <property type="project" value="TreeGrafter"/>
</dbReference>